<accession>A0A2A4CRY0</accession>
<gene>
    <name evidence="2" type="ORF">CLN94_04475</name>
</gene>
<dbReference type="InterPro" id="IPR028992">
    <property type="entry name" value="Hedgehog/Intein_dom"/>
</dbReference>
<comment type="caution">
    <text evidence="2">The sequence shown here is derived from an EMBL/GenBank/DDBJ whole genome shotgun (WGS) entry which is preliminary data.</text>
</comment>
<dbReference type="OrthoDB" id="6305173at2"/>
<protein>
    <recommendedName>
        <fullName evidence="1">Hedgehog/Intein (Hint) domain-containing protein</fullName>
    </recommendedName>
</protein>
<organism evidence="2 3">
    <name type="scientific">Pseudothioclava arenosa</name>
    <dbReference type="NCBI Taxonomy" id="1795308"/>
    <lineage>
        <taxon>Bacteria</taxon>
        <taxon>Pseudomonadati</taxon>
        <taxon>Pseudomonadota</taxon>
        <taxon>Alphaproteobacteria</taxon>
        <taxon>Rhodobacterales</taxon>
        <taxon>Paracoccaceae</taxon>
        <taxon>Pseudothioclava</taxon>
    </lineage>
</organism>
<evidence type="ECO:0000313" key="3">
    <source>
        <dbReference type="Proteomes" id="UP000243507"/>
    </source>
</evidence>
<dbReference type="AlphaFoldDB" id="A0A2A4CRY0"/>
<evidence type="ECO:0000259" key="1">
    <source>
        <dbReference type="Pfam" id="PF13403"/>
    </source>
</evidence>
<name>A0A2A4CRY0_9RHOB</name>
<keyword evidence="3" id="KW-1185">Reference proteome</keyword>
<proteinExistence type="predicted"/>
<dbReference type="Pfam" id="PF13403">
    <property type="entry name" value="Hint_2"/>
    <property type="match status" value="1"/>
</dbReference>
<feature type="domain" description="Hedgehog/Intein (Hint)" evidence="1">
    <location>
        <begin position="79"/>
        <end position="231"/>
    </location>
</feature>
<dbReference type="EMBL" id="NTJD01000003">
    <property type="protein sequence ID" value="PCD77038.1"/>
    <property type="molecule type" value="Genomic_DNA"/>
</dbReference>
<evidence type="ECO:0000313" key="2">
    <source>
        <dbReference type="EMBL" id="PCD77038.1"/>
    </source>
</evidence>
<dbReference type="Proteomes" id="UP000243507">
    <property type="component" value="Unassembled WGS sequence"/>
</dbReference>
<reference evidence="2 3" key="1">
    <citation type="submission" date="2017-09" db="EMBL/GenBank/DDBJ databases">
        <title>A multilocus sequence analysis scheme for characterization of bacteria in the genus Thioclava.</title>
        <authorList>
            <person name="Liu Y."/>
            <person name="Shao Z."/>
        </authorList>
    </citation>
    <scope>NUCLEOTIDE SEQUENCE [LARGE SCALE GENOMIC DNA]</scope>
    <source>
        <strain evidence="2 3">CAU 1312</strain>
    </source>
</reference>
<sequence length="278" mass="29926">MSYPRRVSQDALPATPVRLPRIRTGTTSPAPAAAVARPLRAMPLTRRYESMWLTPEGEIDSSTRIAPATPLFEEAFSGLARGSVLTAETGPVAIEDVVPGMRLLTAEGVFEQVTWVGSLVQYPATGGGPGSQDISEAPVGLTRITAEAFGAGRPMADLVLGPRARICLRDARLKRATGLDAAFVPARAFIDGVSVIEVSPVAPVTLYHLVLKRQSALKVMGLEFESYHPGDGAAEMIDPRMLLLFEALFPQMVSLAGFGRMRHPRLTRFEVEDMLGAF</sequence>
<dbReference type="RefSeq" id="WP_096431599.1">
    <property type="nucleotide sequence ID" value="NZ_NTJD01000003.1"/>
</dbReference>